<dbReference type="PANTHER" id="PTHR46332">
    <property type="entry name" value="ASPARTATE BETA-HYDROXYLASE DOMAIN-CONTAINING PROTEIN 2"/>
    <property type="match status" value="1"/>
</dbReference>
<dbReference type="InterPro" id="IPR051821">
    <property type="entry name" value="Asp/Asn_beta-hydroxylase"/>
</dbReference>
<evidence type="ECO:0000256" key="1">
    <source>
        <dbReference type="ARBA" id="ARBA00007730"/>
    </source>
</evidence>
<sequence length="243" mass="26750">MEPAALARIVEGMEASARGGNPGAAYLQRAEAYIPGLVAEAWWPRERFSWLTGFESSTKDVLEEFESAGGLAGTGSAAQPDLTERGRWSALYLYCLGKAYTKHVKQCPRTVRALRAVPNLTGTAGGMCYFSIMDSRTRIAPHTGFTNAHLRCHLGLVVPPGCGLRVGQESREWEPGKVFVFDDSFEHEAWNGGDSGRAVLLFDIWHPDLTDVEISALTYLMGEWRRLLARDVWARQIAGFADG</sequence>
<dbReference type="Gene3D" id="2.60.120.330">
    <property type="entry name" value="B-lactam Antibiotic, Isopenicillin N Synthase, Chain"/>
    <property type="match status" value="1"/>
</dbReference>
<dbReference type="Proteomes" id="UP000526734">
    <property type="component" value="Unassembled WGS sequence"/>
</dbReference>
<dbReference type="Pfam" id="PF05118">
    <property type="entry name" value="Asp_Arg_Hydrox"/>
    <property type="match status" value="1"/>
</dbReference>
<name>A0A7W3W4K9_9PSEU</name>
<dbReference type="EMBL" id="JACGZW010000015">
    <property type="protein sequence ID" value="MBB1158665.1"/>
    <property type="molecule type" value="Genomic_DNA"/>
</dbReference>
<organism evidence="5 6">
    <name type="scientific">Amycolatopsis dendrobii</name>
    <dbReference type="NCBI Taxonomy" id="2760662"/>
    <lineage>
        <taxon>Bacteria</taxon>
        <taxon>Bacillati</taxon>
        <taxon>Actinomycetota</taxon>
        <taxon>Actinomycetes</taxon>
        <taxon>Pseudonocardiales</taxon>
        <taxon>Pseudonocardiaceae</taxon>
        <taxon>Amycolatopsis</taxon>
    </lineage>
</organism>
<dbReference type="InterPro" id="IPR007803">
    <property type="entry name" value="Asp/Arg/Pro-Hydrxlase"/>
</dbReference>
<keyword evidence="6" id="KW-1185">Reference proteome</keyword>
<gene>
    <name evidence="5" type="ORF">H4281_36440</name>
</gene>
<comment type="caution">
    <text evidence="5">The sequence shown here is derived from an EMBL/GenBank/DDBJ whole genome shotgun (WGS) entry which is preliminary data.</text>
</comment>
<dbReference type="RefSeq" id="WP_182895420.1">
    <property type="nucleotide sequence ID" value="NZ_JACGZW010000015.1"/>
</dbReference>
<feature type="domain" description="Aspartyl/asparaginy/proline hydroxylase" evidence="4">
    <location>
        <begin position="78"/>
        <end position="207"/>
    </location>
</feature>
<evidence type="ECO:0000256" key="2">
    <source>
        <dbReference type="ARBA" id="ARBA00022964"/>
    </source>
</evidence>
<dbReference type="SUPFAM" id="SSF51197">
    <property type="entry name" value="Clavaminate synthase-like"/>
    <property type="match status" value="1"/>
</dbReference>
<dbReference type="GO" id="GO:0016020">
    <property type="term" value="C:membrane"/>
    <property type="evidence" value="ECO:0007669"/>
    <property type="project" value="TreeGrafter"/>
</dbReference>
<protein>
    <submittedName>
        <fullName evidence="5">Aspartyl/asparaginyl beta-hydroxylase domain-containing protein</fullName>
    </submittedName>
</protein>
<accession>A0A7W3W4K9</accession>
<dbReference type="GO" id="GO:0051213">
    <property type="term" value="F:dioxygenase activity"/>
    <property type="evidence" value="ECO:0007669"/>
    <property type="project" value="UniProtKB-KW"/>
</dbReference>
<keyword evidence="2" id="KW-0223">Dioxygenase</keyword>
<dbReference type="InterPro" id="IPR027443">
    <property type="entry name" value="IPNS-like_sf"/>
</dbReference>
<evidence type="ECO:0000259" key="4">
    <source>
        <dbReference type="Pfam" id="PF05118"/>
    </source>
</evidence>
<dbReference type="PANTHER" id="PTHR46332:SF5">
    <property type="entry name" value="ASPARTATE BETA-HYDROXYLASE DOMAIN CONTAINING 2"/>
    <property type="match status" value="1"/>
</dbReference>
<keyword evidence="3" id="KW-0560">Oxidoreductase</keyword>
<reference evidence="5 6" key="1">
    <citation type="submission" date="2020-08" db="EMBL/GenBank/DDBJ databases">
        <title>Amycolatopsis sp. nov. DR6-1 isolated from Dendrobium heterocarpum.</title>
        <authorList>
            <person name="Tedsree N."/>
            <person name="Kuncharoen N."/>
            <person name="Likhitwitayawuid K."/>
            <person name="Tanasupawat S."/>
        </authorList>
    </citation>
    <scope>NUCLEOTIDE SEQUENCE [LARGE SCALE GENOMIC DNA]</scope>
    <source>
        <strain evidence="5 6">DR6-1</strain>
    </source>
</reference>
<evidence type="ECO:0000313" key="5">
    <source>
        <dbReference type="EMBL" id="MBB1158665.1"/>
    </source>
</evidence>
<dbReference type="AlphaFoldDB" id="A0A7W3W4K9"/>
<evidence type="ECO:0000256" key="3">
    <source>
        <dbReference type="ARBA" id="ARBA00023002"/>
    </source>
</evidence>
<comment type="similarity">
    <text evidence="1">Belongs to the aspartyl/asparaginyl beta-hydroxylase family.</text>
</comment>
<proteinExistence type="inferred from homology"/>
<evidence type="ECO:0000313" key="6">
    <source>
        <dbReference type="Proteomes" id="UP000526734"/>
    </source>
</evidence>